<gene>
    <name evidence="2" type="ORF">MSP7336_01988</name>
</gene>
<dbReference type="STRING" id="29313.BHQ16_14235"/>
<name>A0A375YYC9_MYCSH</name>
<dbReference type="EMBL" id="UEGW01000001">
    <property type="protein sequence ID" value="SRX93745.1"/>
    <property type="molecule type" value="Genomic_DNA"/>
</dbReference>
<keyword evidence="3" id="KW-1185">Reference proteome</keyword>
<evidence type="ECO:0008006" key="4">
    <source>
        <dbReference type="Google" id="ProtNLM"/>
    </source>
</evidence>
<reference evidence="2 3" key="1">
    <citation type="submission" date="2018-05" db="EMBL/GenBank/DDBJ databases">
        <authorList>
            <consortium name="IHU Genomes"/>
        </authorList>
    </citation>
    <scope>NUCLEOTIDE SEQUENCE [LARGE SCALE GENOMIC DNA]</scope>
    <source>
        <strain evidence="2 3">P7336</strain>
    </source>
</reference>
<organism evidence="2 3">
    <name type="scientific">Mycobacterium shimoidei</name>
    <dbReference type="NCBI Taxonomy" id="29313"/>
    <lineage>
        <taxon>Bacteria</taxon>
        <taxon>Bacillati</taxon>
        <taxon>Actinomycetota</taxon>
        <taxon>Actinomycetes</taxon>
        <taxon>Mycobacteriales</taxon>
        <taxon>Mycobacteriaceae</taxon>
        <taxon>Mycobacterium</taxon>
    </lineage>
</organism>
<dbReference type="Proteomes" id="UP000252015">
    <property type="component" value="Unassembled WGS sequence"/>
</dbReference>
<accession>A0A375YYC9</accession>
<dbReference type="PIRSF" id="PIRSF021591">
    <property type="entry name" value="UCP021591"/>
    <property type="match status" value="1"/>
</dbReference>
<evidence type="ECO:0000313" key="2">
    <source>
        <dbReference type="EMBL" id="SRX93745.1"/>
    </source>
</evidence>
<proteinExistence type="predicted"/>
<feature type="chain" id="PRO_5016581306" description="Secreted protein" evidence="1">
    <location>
        <begin position="25"/>
        <end position="136"/>
    </location>
</feature>
<protein>
    <recommendedName>
        <fullName evidence="4">Secreted protein</fullName>
    </recommendedName>
</protein>
<keyword evidence="1" id="KW-0732">Signal</keyword>
<evidence type="ECO:0000313" key="3">
    <source>
        <dbReference type="Proteomes" id="UP000252015"/>
    </source>
</evidence>
<dbReference type="InterPro" id="IPR016793">
    <property type="entry name" value="UCP021591"/>
</dbReference>
<evidence type="ECO:0000256" key="1">
    <source>
        <dbReference type="SAM" id="SignalP"/>
    </source>
</evidence>
<sequence>MTVIARTLMVLAAIGLGVAPPSLADENTVMHHVKYVVSVANPIYADIYYLDQEPAIFSDYSHNPYQFVPNVKVDIAPGHPWSYELDLAKPDQWALVTASTGTEPGTPEFHCDLLVDGVVVVSKDGPKGVLCSLRHW</sequence>
<dbReference type="AlphaFoldDB" id="A0A375YYC9"/>
<feature type="signal peptide" evidence="1">
    <location>
        <begin position="1"/>
        <end position="24"/>
    </location>
</feature>